<dbReference type="RefSeq" id="WP_080065045.1">
    <property type="nucleotide sequence ID" value="NZ_MZGX01000017.1"/>
</dbReference>
<accession>A0A1V4SHU0</accession>
<dbReference type="OrthoDB" id="1716040at2"/>
<evidence type="ECO:0000256" key="1">
    <source>
        <dbReference type="SAM" id="Phobius"/>
    </source>
</evidence>
<keyword evidence="1" id="KW-0812">Transmembrane</keyword>
<gene>
    <name evidence="2" type="ORF">CLHUN_25870</name>
</gene>
<comment type="caution">
    <text evidence="2">The sequence shown here is derived from an EMBL/GenBank/DDBJ whole genome shotgun (WGS) entry which is preliminary data.</text>
</comment>
<keyword evidence="3" id="KW-1185">Reference proteome</keyword>
<evidence type="ECO:0000313" key="3">
    <source>
        <dbReference type="Proteomes" id="UP000191554"/>
    </source>
</evidence>
<dbReference type="STRING" id="48256.CLHUN_25870"/>
<dbReference type="EMBL" id="MZGX01000017">
    <property type="protein sequence ID" value="OPX43440.1"/>
    <property type="molecule type" value="Genomic_DNA"/>
</dbReference>
<keyword evidence="1" id="KW-0472">Membrane</keyword>
<reference evidence="2 3" key="1">
    <citation type="submission" date="2017-03" db="EMBL/GenBank/DDBJ databases">
        <title>Genome sequence of Clostridium hungatei DSM 14427.</title>
        <authorList>
            <person name="Poehlein A."/>
            <person name="Daniel R."/>
        </authorList>
    </citation>
    <scope>NUCLEOTIDE SEQUENCE [LARGE SCALE GENOMIC DNA]</scope>
    <source>
        <strain evidence="2 3">DSM 14427</strain>
    </source>
</reference>
<sequence>MNIILRVLLAVYAFFLTIASMFAMLVTIRSDILTDTYTYLYNEVLANRNPSIVMFIIASIFFCLSLTFLLSGFKPEGDKKAIIKYNKNGDIRITLNSIENIALATSRKLSGIRDSKAYVTKVGENVIITVKAIVLPEINIPLLSEDMQIKVKSSVEDCTGVQVESVKVLIESIFTGYKSSRVE</sequence>
<dbReference type="AlphaFoldDB" id="A0A1V4SHU0"/>
<evidence type="ECO:0008006" key="4">
    <source>
        <dbReference type="Google" id="ProtNLM"/>
    </source>
</evidence>
<name>A0A1V4SHU0_RUMHU</name>
<proteinExistence type="predicted"/>
<feature type="transmembrane region" description="Helical" evidence="1">
    <location>
        <begin position="7"/>
        <end position="30"/>
    </location>
</feature>
<evidence type="ECO:0000313" key="2">
    <source>
        <dbReference type="EMBL" id="OPX43440.1"/>
    </source>
</evidence>
<organism evidence="2 3">
    <name type="scientific">Ruminiclostridium hungatei</name>
    <name type="common">Clostridium hungatei</name>
    <dbReference type="NCBI Taxonomy" id="48256"/>
    <lineage>
        <taxon>Bacteria</taxon>
        <taxon>Bacillati</taxon>
        <taxon>Bacillota</taxon>
        <taxon>Clostridia</taxon>
        <taxon>Eubacteriales</taxon>
        <taxon>Oscillospiraceae</taxon>
        <taxon>Ruminiclostridium</taxon>
    </lineage>
</organism>
<keyword evidence="1" id="KW-1133">Transmembrane helix</keyword>
<protein>
    <recommendedName>
        <fullName evidence="4">Alkaline shock response membrane anchor protein AmaP</fullName>
    </recommendedName>
</protein>
<feature type="transmembrane region" description="Helical" evidence="1">
    <location>
        <begin position="50"/>
        <end position="70"/>
    </location>
</feature>
<dbReference type="Proteomes" id="UP000191554">
    <property type="component" value="Unassembled WGS sequence"/>
</dbReference>
<dbReference type="NCBIfam" id="NF033218">
    <property type="entry name" value="anchor_AmaP"/>
    <property type="match status" value="1"/>
</dbReference>